<dbReference type="RefSeq" id="XP_004030001.1">
    <property type="nucleotide sequence ID" value="XM_004029953.1"/>
</dbReference>
<dbReference type="InterPro" id="IPR013083">
    <property type="entry name" value="Znf_RING/FYVE/PHD"/>
</dbReference>
<evidence type="ECO:0000256" key="7">
    <source>
        <dbReference type="ARBA" id="ARBA00022771"/>
    </source>
</evidence>
<evidence type="ECO:0000256" key="8">
    <source>
        <dbReference type="ARBA" id="ARBA00022833"/>
    </source>
</evidence>
<keyword evidence="10" id="KW-0496">Mitochondrion</keyword>
<dbReference type="PROSITE" id="PS00518">
    <property type="entry name" value="ZF_RING_1"/>
    <property type="match status" value="1"/>
</dbReference>
<dbReference type="Pfam" id="PF00153">
    <property type="entry name" value="Mito_carr"/>
    <property type="match status" value="2"/>
</dbReference>
<evidence type="ECO:0000256" key="2">
    <source>
        <dbReference type="ARBA" id="ARBA00006375"/>
    </source>
</evidence>
<feature type="repeat" description="Solcar" evidence="13">
    <location>
        <begin position="301"/>
        <end position="386"/>
    </location>
</feature>
<dbReference type="InterPro" id="IPR017907">
    <property type="entry name" value="Znf_RING_CS"/>
</dbReference>
<dbReference type="GO" id="GO:0008270">
    <property type="term" value="F:zinc ion binding"/>
    <property type="evidence" value="ECO:0007669"/>
    <property type="project" value="UniProtKB-KW"/>
</dbReference>
<dbReference type="Proteomes" id="UP000008983">
    <property type="component" value="Unassembled WGS sequence"/>
</dbReference>
<evidence type="ECO:0000256" key="9">
    <source>
        <dbReference type="ARBA" id="ARBA00022989"/>
    </source>
</evidence>
<dbReference type="AlphaFoldDB" id="G0R180"/>
<dbReference type="PANTHER" id="PTHR45624">
    <property type="entry name" value="MITOCHONDRIAL BASIC AMINO ACIDS TRANSPORTER-RELATED"/>
    <property type="match status" value="1"/>
</dbReference>
<evidence type="ECO:0000256" key="5">
    <source>
        <dbReference type="ARBA" id="ARBA00022723"/>
    </source>
</evidence>
<keyword evidence="8" id="KW-0862">Zinc</keyword>
<evidence type="ECO:0000256" key="11">
    <source>
        <dbReference type="ARBA" id="ARBA00023136"/>
    </source>
</evidence>
<dbReference type="SUPFAM" id="SSF103506">
    <property type="entry name" value="Mitochondrial carrier"/>
    <property type="match status" value="1"/>
</dbReference>
<evidence type="ECO:0000256" key="13">
    <source>
        <dbReference type="PROSITE-ProRule" id="PRU00282"/>
    </source>
</evidence>
<feature type="transmembrane region" description="Helical" evidence="14">
    <location>
        <begin position="265"/>
        <end position="289"/>
    </location>
</feature>
<keyword evidence="17" id="KW-1185">Reference proteome</keyword>
<comment type="subcellular location">
    <subcellularLocation>
        <location evidence="1">Mitochondrion membrane</location>
        <topology evidence="1">Multi-pass membrane protein</topology>
    </subcellularLocation>
</comment>
<evidence type="ECO:0000256" key="1">
    <source>
        <dbReference type="ARBA" id="ARBA00004225"/>
    </source>
</evidence>
<dbReference type="OMA" id="DMFRTIM"/>
<evidence type="ECO:0000259" key="15">
    <source>
        <dbReference type="PROSITE" id="PS50089"/>
    </source>
</evidence>
<dbReference type="GO" id="GO:0000064">
    <property type="term" value="F:L-ornithine transmembrane transporter activity"/>
    <property type="evidence" value="ECO:0007669"/>
    <property type="project" value="TreeGrafter"/>
</dbReference>
<protein>
    <submittedName>
        <fullName evidence="16">Mitochondrial carrier protein, putative</fullName>
    </submittedName>
</protein>
<dbReference type="Gene3D" id="1.50.40.10">
    <property type="entry name" value="Mitochondrial carrier domain"/>
    <property type="match status" value="1"/>
</dbReference>
<feature type="transmembrane region" description="Helical" evidence="14">
    <location>
        <begin position="361"/>
        <end position="384"/>
    </location>
</feature>
<evidence type="ECO:0000256" key="3">
    <source>
        <dbReference type="ARBA" id="ARBA00022448"/>
    </source>
</evidence>
<dbReference type="GO" id="GO:1990575">
    <property type="term" value="P:mitochondrial L-ornithine transmembrane transport"/>
    <property type="evidence" value="ECO:0007669"/>
    <property type="project" value="TreeGrafter"/>
</dbReference>
<evidence type="ECO:0000256" key="14">
    <source>
        <dbReference type="SAM" id="Phobius"/>
    </source>
</evidence>
<sequence length="491" mass="57853">MIIQFQFFFQIIKIFFFSKSLYALQFYVFLALIYIYFHLFFKNQFFLILFLFLETKFKQMEKTKIIRKSKYYKKKQKVHEIVHENKDFFCPICLDFICGSVSIKCGHTFCEQCYIEYELLFDQCLICKQNLRNQEYRQCFLLDNIILEYIEKHQKDALEIYQNRKYEYLKWKQNRKVNKFEIGQKIDVRDEWNHIWCSAIISKIKKNQNQDLPSNIIVYYLHNSVQENIPVDSKRLAPQGFYTDRKDIPHYDNYKIKNSIIVKELCIGSPLICLSGVVAIQFGVFSHVVNLFKQKQNLQNLPIYQMAISGGICGLVSCSVLAPMEHIRIRLQVIKEGKSTSAINAFKHIYMQYGLKGIYKGLFITILRETPAMFIYFGVYNWMIRYFQAKYEKSSIVYQLAPLFSGALAGIGYWSIIYPVDTVKSKIQTDSFIGGKYKGSLDCFQKTIKTQGIKQLFRGFGVTNLRAVPVNAGSFFVYESVKIQIEKQIRL</sequence>
<dbReference type="GeneID" id="14904853"/>
<dbReference type="InterPro" id="IPR018108">
    <property type="entry name" value="MCP_transmembrane"/>
</dbReference>
<keyword evidence="7 12" id="KW-0863">Zinc-finger</keyword>
<dbReference type="InterPro" id="IPR050567">
    <property type="entry name" value="Mitochondrial_Carrier"/>
</dbReference>
<keyword evidence="9 14" id="KW-1133">Transmembrane helix</keyword>
<evidence type="ECO:0000313" key="16">
    <source>
        <dbReference type="EMBL" id="EGR28765.1"/>
    </source>
</evidence>
<evidence type="ECO:0000256" key="6">
    <source>
        <dbReference type="ARBA" id="ARBA00022737"/>
    </source>
</evidence>
<evidence type="ECO:0000256" key="12">
    <source>
        <dbReference type="PROSITE-ProRule" id="PRU00175"/>
    </source>
</evidence>
<reference evidence="16 17" key="1">
    <citation type="submission" date="2011-07" db="EMBL/GenBank/DDBJ databases">
        <authorList>
            <person name="Coyne R."/>
            <person name="Brami D."/>
            <person name="Johnson J."/>
            <person name="Hostetler J."/>
            <person name="Hannick L."/>
            <person name="Clark T."/>
            <person name="Cassidy-Hanley D."/>
            <person name="Inman J."/>
        </authorList>
    </citation>
    <scope>NUCLEOTIDE SEQUENCE [LARGE SCALE GENOMIC DNA]</scope>
    <source>
        <strain evidence="16 17">G5</strain>
    </source>
</reference>
<dbReference type="PANTHER" id="PTHR45624:SF12">
    <property type="entry name" value="MITOCHONDRIAL ORNITHINE TRANSPORTER 1"/>
    <property type="match status" value="1"/>
</dbReference>
<dbReference type="InterPro" id="IPR001841">
    <property type="entry name" value="Znf_RING"/>
</dbReference>
<comment type="similarity">
    <text evidence="2">Belongs to the mitochondrial carrier (TC 2.A.29) family.</text>
</comment>
<feature type="domain" description="RING-type" evidence="15">
    <location>
        <begin position="90"/>
        <end position="128"/>
    </location>
</feature>
<keyword evidence="5" id="KW-0479">Metal-binding</keyword>
<dbReference type="PROSITE" id="PS50920">
    <property type="entry name" value="SOLCAR"/>
    <property type="match status" value="2"/>
</dbReference>
<dbReference type="GO" id="GO:0031966">
    <property type="term" value="C:mitochondrial membrane"/>
    <property type="evidence" value="ECO:0007669"/>
    <property type="project" value="UniProtKB-SubCell"/>
</dbReference>
<dbReference type="OrthoDB" id="1305878at2759"/>
<dbReference type="InterPro" id="IPR023395">
    <property type="entry name" value="MCP_dom_sf"/>
</dbReference>
<dbReference type="PROSITE" id="PS50089">
    <property type="entry name" value="ZF_RING_2"/>
    <property type="match status" value="1"/>
</dbReference>
<feature type="transmembrane region" description="Helical" evidence="14">
    <location>
        <begin position="33"/>
        <end position="53"/>
    </location>
</feature>
<proteinExistence type="inferred from homology"/>
<feature type="transmembrane region" description="Helical" evidence="14">
    <location>
        <begin position="396"/>
        <end position="416"/>
    </location>
</feature>
<evidence type="ECO:0000313" key="17">
    <source>
        <dbReference type="Proteomes" id="UP000008983"/>
    </source>
</evidence>
<dbReference type="SMART" id="SM00184">
    <property type="entry name" value="RING"/>
    <property type="match status" value="1"/>
</dbReference>
<keyword evidence="4 13" id="KW-0812">Transmembrane</keyword>
<feature type="repeat" description="Solcar" evidence="13">
    <location>
        <begin position="397"/>
        <end position="484"/>
    </location>
</feature>
<dbReference type="InterPro" id="IPR002067">
    <property type="entry name" value="MCP"/>
</dbReference>
<dbReference type="EMBL" id="GL984211">
    <property type="protein sequence ID" value="EGR28765.1"/>
    <property type="molecule type" value="Genomic_DNA"/>
</dbReference>
<name>G0R180_ICHMU</name>
<dbReference type="SUPFAM" id="SSF57850">
    <property type="entry name" value="RING/U-box"/>
    <property type="match status" value="1"/>
</dbReference>
<dbReference type="eggNOG" id="KOG0762">
    <property type="taxonomic scope" value="Eukaryota"/>
</dbReference>
<dbReference type="PRINTS" id="PR00926">
    <property type="entry name" value="MITOCARRIER"/>
</dbReference>
<evidence type="ECO:0000256" key="4">
    <source>
        <dbReference type="ARBA" id="ARBA00022692"/>
    </source>
</evidence>
<gene>
    <name evidence="16" type="ORF">IMG5_169010</name>
</gene>
<dbReference type="STRING" id="857967.G0R180"/>
<keyword evidence="6" id="KW-0677">Repeat</keyword>
<dbReference type="InParanoid" id="G0R180"/>
<keyword evidence="11 13" id="KW-0472">Membrane</keyword>
<feature type="transmembrane region" description="Helical" evidence="14">
    <location>
        <begin position="301"/>
        <end position="322"/>
    </location>
</feature>
<accession>G0R180</accession>
<dbReference type="Gene3D" id="3.30.40.10">
    <property type="entry name" value="Zinc/RING finger domain, C3HC4 (zinc finger)"/>
    <property type="match status" value="1"/>
</dbReference>
<feature type="transmembrane region" description="Helical" evidence="14">
    <location>
        <begin position="7"/>
        <end position="27"/>
    </location>
</feature>
<evidence type="ECO:0000256" key="10">
    <source>
        <dbReference type="ARBA" id="ARBA00023128"/>
    </source>
</evidence>
<organism evidence="16 17">
    <name type="scientific">Ichthyophthirius multifiliis</name>
    <name type="common">White spot disease agent</name>
    <name type="synonym">Ich</name>
    <dbReference type="NCBI Taxonomy" id="5932"/>
    <lineage>
        <taxon>Eukaryota</taxon>
        <taxon>Sar</taxon>
        <taxon>Alveolata</taxon>
        <taxon>Ciliophora</taxon>
        <taxon>Intramacronucleata</taxon>
        <taxon>Oligohymenophorea</taxon>
        <taxon>Hymenostomatida</taxon>
        <taxon>Ophryoglenina</taxon>
        <taxon>Ichthyophthirius</taxon>
    </lineage>
</organism>
<keyword evidence="3" id="KW-0813">Transport</keyword>